<proteinExistence type="predicted"/>
<dbReference type="Proteomes" id="UP000202440">
    <property type="component" value="Chromosome"/>
</dbReference>
<organism evidence="1 2">
    <name type="scientific">Bacterioplanes sanyensis</name>
    <dbReference type="NCBI Taxonomy" id="1249553"/>
    <lineage>
        <taxon>Bacteria</taxon>
        <taxon>Pseudomonadati</taxon>
        <taxon>Pseudomonadota</taxon>
        <taxon>Gammaproteobacteria</taxon>
        <taxon>Oceanospirillales</taxon>
        <taxon>Oceanospirillaceae</taxon>
        <taxon>Bacterioplanes</taxon>
    </lineage>
</organism>
<name>A0A222FHH0_9GAMM</name>
<protein>
    <submittedName>
        <fullName evidence="1">Uncharacterized protein</fullName>
    </submittedName>
</protein>
<keyword evidence="2" id="KW-1185">Reference proteome</keyword>
<accession>A0A222FHH0</accession>
<dbReference type="OrthoDB" id="5986593at2"/>
<dbReference type="RefSeq" id="WP_094059697.1">
    <property type="nucleotide sequence ID" value="NZ_CP022530.1"/>
</dbReference>
<reference evidence="1 2" key="1">
    <citation type="submission" date="2017-07" db="EMBL/GenBank/DDBJ databases">
        <title>Annotated genome sequence of Bacterioplanes sanyensis isolated from Red Sea.</title>
        <authorList>
            <person name="Rehman Z.U."/>
        </authorList>
    </citation>
    <scope>NUCLEOTIDE SEQUENCE [LARGE SCALE GENOMIC DNA]</scope>
    <source>
        <strain evidence="1 2">NV9</strain>
    </source>
</reference>
<evidence type="ECO:0000313" key="1">
    <source>
        <dbReference type="EMBL" id="ASP38505.1"/>
    </source>
</evidence>
<dbReference type="AlphaFoldDB" id="A0A222FHH0"/>
<sequence length="156" mass="17662">MMKLSRKQLGSFSAVLLFVFLSWFLGHVFDYDEVSHLDEYAELLGERFTLVDKVVAVGVTMDQNYHGDADRIYLKEFGSSGPQVKFRRSIADGVLEIVGVHQEKWFIGAGIYYRVKHKGAQKVPELPIYVHIPGPVNSDNLGLDEALYQRIQIADS</sequence>
<gene>
    <name evidence="1" type="ORF">CHH28_07390</name>
</gene>
<dbReference type="EMBL" id="CP022530">
    <property type="protein sequence ID" value="ASP38505.1"/>
    <property type="molecule type" value="Genomic_DNA"/>
</dbReference>
<dbReference type="KEGG" id="bsan:CHH28_07390"/>
<evidence type="ECO:0000313" key="2">
    <source>
        <dbReference type="Proteomes" id="UP000202440"/>
    </source>
</evidence>